<evidence type="ECO:0000313" key="1">
    <source>
        <dbReference type="EMBL" id="AST94418.1"/>
    </source>
</evidence>
<dbReference type="SUPFAM" id="SSF116922">
    <property type="entry name" value="YugE-like"/>
    <property type="match status" value="1"/>
</dbReference>
<dbReference type="InterPro" id="IPR023162">
    <property type="entry name" value="Apc36109-like_dom_sf"/>
</dbReference>
<dbReference type="InterPro" id="IPR015053">
    <property type="entry name" value="DUF1871"/>
</dbReference>
<proteinExistence type="predicted"/>
<reference evidence="1 2" key="1">
    <citation type="submission" date="2016-12" db="EMBL/GenBank/DDBJ databases">
        <title>The whole genome sequencing and assembly of Bacillus cohnii DSM 6307T strain.</title>
        <authorList>
            <person name="Lee Y.-J."/>
            <person name="Yi H."/>
            <person name="Bahn Y.-S."/>
            <person name="Kim J.F."/>
            <person name="Lee D.-W."/>
        </authorList>
    </citation>
    <scope>NUCLEOTIDE SEQUENCE [LARGE SCALE GENOMIC DNA]</scope>
    <source>
        <strain evidence="1 2">DSM 6307</strain>
    </source>
</reference>
<accession>A0A223KYJ1</accession>
<dbReference type="EMBL" id="CP018866">
    <property type="protein sequence ID" value="AST94418.1"/>
    <property type="molecule type" value="Genomic_DNA"/>
</dbReference>
<evidence type="ECO:0008006" key="3">
    <source>
        <dbReference type="Google" id="ProtNLM"/>
    </source>
</evidence>
<name>A0A223KYJ1_9BACI</name>
<dbReference type="Proteomes" id="UP000215224">
    <property type="component" value="Chromosome"/>
</dbReference>
<dbReference type="AlphaFoldDB" id="A0A223KYJ1"/>
<evidence type="ECO:0000313" key="2">
    <source>
        <dbReference type="Proteomes" id="UP000215224"/>
    </source>
</evidence>
<keyword evidence="2" id="KW-1185">Reference proteome</keyword>
<dbReference type="KEGG" id="bcoh:BC6307_18430"/>
<protein>
    <recommendedName>
        <fullName evidence="3">DUF1871 domain-containing protein</fullName>
    </recommendedName>
</protein>
<sequence>MDVLMNWDPLQYGEDAYETERVDIIQAVHELEDIMPLAKKIQAIIEFSFEEIVPLQKCVNIANELLLIKNSDSSCSI</sequence>
<organism evidence="1 2">
    <name type="scientific">Sutcliffiella cohnii</name>
    <dbReference type="NCBI Taxonomy" id="33932"/>
    <lineage>
        <taxon>Bacteria</taxon>
        <taxon>Bacillati</taxon>
        <taxon>Bacillota</taxon>
        <taxon>Bacilli</taxon>
        <taxon>Bacillales</taxon>
        <taxon>Bacillaceae</taxon>
        <taxon>Sutcliffiella</taxon>
    </lineage>
</organism>
<gene>
    <name evidence="1" type="ORF">BC6307_18430</name>
</gene>
<dbReference type="Gene3D" id="1.10.340.20">
    <property type="entry name" value="Apc36109-like domain"/>
    <property type="match status" value="1"/>
</dbReference>
<dbReference type="Pfam" id="PF08958">
    <property type="entry name" value="DUF1871"/>
    <property type="match status" value="1"/>
</dbReference>